<keyword evidence="1" id="KW-0472">Membrane</keyword>
<keyword evidence="3" id="KW-1185">Reference proteome</keyword>
<keyword evidence="1" id="KW-0812">Transmembrane</keyword>
<dbReference type="EMBL" id="WUUT01000005">
    <property type="protein sequence ID" value="MXR52696.1"/>
    <property type="molecule type" value="Genomic_DNA"/>
</dbReference>
<name>A0A6B0T8X7_9EURY</name>
<dbReference type="RefSeq" id="WP_159764810.1">
    <property type="nucleotide sequence ID" value="NZ_WUUT01000005.1"/>
</dbReference>
<proteinExistence type="predicted"/>
<feature type="transmembrane region" description="Helical" evidence="1">
    <location>
        <begin position="15"/>
        <end position="32"/>
    </location>
</feature>
<keyword evidence="1" id="KW-1133">Transmembrane helix</keyword>
<sequence length="66" mass="7040">MSDSSFPTSWRDPEYVAAVVGTVATAALFYYSALSSSAPSTETVGFVLLWVLGPAGVAHQLARRYL</sequence>
<accession>A0A6B0T8X7</accession>
<gene>
    <name evidence="2" type="ORF">GRX03_13910</name>
</gene>
<comment type="caution">
    <text evidence="2">The sequence shown here is derived from an EMBL/GenBank/DDBJ whole genome shotgun (WGS) entry which is preliminary data.</text>
</comment>
<evidence type="ECO:0000256" key="1">
    <source>
        <dbReference type="SAM" id="Phobius"/>
    </source>
</evidence>
<organism evidence="2 3">
    <name type="scientific">Halovenus carboxidivorans</name>
    <dbReference type="NCBI Taxonomy" id="2692199"/>
    <lineage>
        <taxon>Archaea</taxon>
        <taxon>Methanobacteriati</taxon>
        <taxon>Methanobacteriota</taxon>
        <taxon>Stenosarchaea group</taxon>
        <taxon>Halobacteria</taxon>
        <taxon>Halobacteriales</taxon>
        <taxon>Haloarculaceae</taxon>
        <taxon>Halovenus</taxon>
    </lineage>
</organism>
<dbReference type="AlphaFoldDB" id="A0A6B0T8X7"/>
<evidence type="ECO:0000313" key="2">
    <source>
        <dbReference type="EMBL" id="MXR52696.1"/>
    </source>
</evidence>
<protein>
    <submittedName>
        <fullName evidence="2">Uncharacterized protein</fullName>
    </submittedName>
</protein>
<evidence type="ECO:0000313" key="3">
    <source>
        <dbReference type="Proteomes" id="UP000466535"/>
    </source>
</evidence>
<reference evidence="2 3" key="1">
    <citation type="submission" date="2019-12" db="EMBL/GenBank/DDBJ databases">
        <title>Isolation and characterization of three novel carbon monoxide-oxidizing members of Halobacteria from salione crusts and soils.</title>
        <authorList>
            <person name="Myers M.R."/>
            <person name="King G.M."/>
        </authorList>
    </citation>
    <scope>NUCLEOTIDE SEQUENCE [LARGE SCALE GENOMIC DNA]</scope>
    <source>
        <strain evidence="2 3">WSH3</strain>
    </source>
</reference>
<feature type="transmembrane region" description="Helical" evidence="1">
    <location>
        <begin position="44"/>
        <end position="62"/>
    </location>
</feature>
<dbReference type="Proteomes" id="UP000466535">
    <property type="component" value="Unassembled WGS sequence"/>
</dbReference>